<dbReference type="InterPro" id="IPR044508">
    <property type="entry name" value="At5g50450/At1g67340-like"/>
</dbReference>
<dbReference type="Proteomes" id="UP001604336">
    <property type="component" value="Unassembled WGS sequence"/>
</dbReference>
<keyword evidence="2" id="KW-1185">Reference proteome</keyword>
<evidence type="ECO:0000313" key="1">
    <source>
        <dbReference type="EMBL" id="KAL2476458.1"/>
    </source>
</evidence>
<dbReference type="EMBL" id="JBFOLK010000011">
    <property type="protein sequence ID" value="KAL2476458.1"/>
    <property type="molecule type" value="Genomic_DNA"/>
</dbReference>
<evidence type="ECO:0000313" key="2">
    <source>
        <dbReference type="Proteomes" id="UP001604336"/>
    </source>
</evidence>
<proteinExistence type="predicted"/>
<dbReference type="AlphaFoldDB" id="A0ABD1QJY9"/>
<name>A0ABD1QJY9_9LAMI</name>
<organism evidence="1 2">
    <name type="scientific">Abeliophyllum distichum</name>
    <dbReference type="NCBI Taxonomy" id="126358"/>
    <lineage>
        <taxon>Eukaryota</taxon>
        <taxon>Viridiplantae</taxon>
        <taxon>Streptophyta</taxon>
        <taxon>Embryophyta</taxon>
        <taxon>Tracheophyta</taxon>
        <taxon>Spermatophyta</taxon>
        <taxon>Magnoliopsida</taxon>
        <taxon>eudicotyledons</taxon>
        <taxon>Gunneridae</taxon>
        <taxon>Pentapetalae</taxon>
        <taxon>asterids</taxon>
        <taxon>lamiids</taxon>
        <taxon>Lamiales</taxon>
        <taxon>Oleaceae</taxon>
        <taxon>Forsythieae</taxon>
        <taxon>Abeliophyllum</taxon>
    </lineage>
</organism>
<protein>
    <submittedName>
        <fullName evidence="1">F-box protein</fullName>
    </submittedName>
</protein>
<reference evidence="2" key="1">
    <citation type="submission" date="2024-07" db="EMBL/GenBank/DDBJ databases">
        <title>Two chromosome-level genome assemblies of Korean endemic species Abeliophyllum distichum and Forsythia ovata (Oleaceae).</title>
        <authorList>
            <person name="Jang H."/>
        </authorList>
    </citation>
    <scope>NUCLEOTIDE SEQUENCE [LARGE SCALE GENOMIC DNA]</scope>
</reference>
<dbReference type="PANTHER" id="PTHR46758:SF2">
    <property type="entry name" value="OJ1485_B09.11 PROTEIN"/>
    <property type="match status" value="1"/>
</dbReference>
<gene>
    <name evidence="1" type="ORF">Adt_37194</name>
</gene>
<dbReference type="PANTHER" id="PTHR46758">
    <property type="entry name" value="MYND DOMAIN-CONTAINING"/>
    <property type="match status" value="1"/>
</dbReference>
<sequence length="188" mass="20472">MRGFDVAFWKLGGKGEGRRFLVQANAGQLAAVLAATPSAALASDSWLTWNPVQHHRHLIGAGCPLLSDFGCNIPAPKSTPASPFLSDWFSIRGGNPCPGLRLCSHAGCGQPETQRHEFRWVFYMRSSELLDVLARRWTENCTTRWSAPPWRGGLKKKLKMNLTLNGGGDDGNGNGNGDEAIGWGRTLI</sequence>
<accession>A0ABD1QJY9</accession>
<comment type="caution">
    <text evidence="1">The sequence shown here is derived from an EMBL/GenBank/DDBJ whole genome shotgun (WGS) entry which is preliminary data.</text>
</comment>